<comment type="caution">
    <text evidence="1">The sequence shown here is derived from an EMBL/GenBank/DDBJ whole genome shotgun (WGS) entry which is preliminary data.</text>
</comment>
<dbReference type="RefSeq" id="WP_062818516.1">
    <property type="nucleotide sequence ID" value="NZ_CAKKMT010000007.1"/>
</dbReference>
<accession>A0ABU8DDE3</accession>
<dbReference type="EMBL" id="JBANEI010000003">
    <property type="protein sequence ID" value="MEI2681522.1"/>
    <property type="molecule type" value="Genomic_DNA"/>
</dbReference>
<organism evidence="1 2">
    <name type="scientific">Erwinia aphidicola</name>
    <dbReference type="NCBI Taxonomy" id="68334"/>
    <lineage>
        <taxon>Bacteria</taxon>
        <taxon>Pseudomonadati</taxon>
        <taxon>Pseudomonadota</taxon>
        <taxon>Gammaproteobacteria</taxon>
        <taxon>Enterobacterales</taxon>
        <taxon>Erwiniaceae</taxon>
        <taxon>Erwinia</taxon>
    </lineage>
</organism>
<evidence type="ECO:0000313" key="1">
    <source>
        <dbReference type="EMBL" id="MEI2681522.1"/>
    </source>
</evidence>
<gene>
    <name evidence="1" type="ORF">V8N49_07550</name>
</gene>
<sequence length="144" mass="16127">MVNANKMLLITLSFLCILSPQVKGRVVSQLEIKGVGLVEDGRNDKSEERECKSFKPTKSQMIAFFNLAKESEKNGTLLHEYYSPCLAIGTIKFQDGSSGRWTVKSSGLGFVIFENKKSAVFFHKENKWDDPYACTYGLGDDLIC</sequence>
<evidence type="ECO:0000313" key="2">
    <source>
        <dbReference type="Proteomes" id="UP001306592"/>
    </source>
</evidence>
<proteinExistence type="predicted"/>
<dbReference type="Proteomes" id="UP001306592">
    <property type="component" value="Unassembled WGS sequence"/>
</dbReference>
<reference evidence="1 2" key="1">
    <citation type="submission" date="2024-02" db="EMBL/GenBank/DDBJ databases">
        <title>First report Erwinia aphidicola in onion in Chile.</title>
        <authorList>
            <person name="Valenzuela M."/>
            <person name="Pena M."/>
            <person name="Dutta B."/>
        </authorList>
    </citation>
    <scope>NUCLEOTIDE SEQUENCE [LARGE SCALE GENOMIC DNA]</scope>
    <source>
        <strain evidence="1 2">QCJ3A</strain>
    </source>
</reference>
<keyword evidence="2" id="KW-1185">Reference proteome</keyword>
<name>A0ABU8DDE3_ERWAP</name>
<protein>
    <submittedName>
        <fullName evidence="1">Uncharacterized protein</fullName>
    </submittedName>
</protein>